<name>A0A4Q9M598_9APHY</name>
<dbReference type="EMBL" id="ML143559">
    <property type="protein sequence ID" value="TBU22049.1"/>
    <property type="molecule type" value="Genomic_DNA"/>
</dbReference>
<accession>A0A4Q9M598</accession>
<evidence type="ECO:0000313" key="1">
    <source>
        <dbReference type="EMBL" id="TBU22049.1"/>
    </source>
</evidence>
<organism evidence="1">
    <name type="scientific">Dichomitus squalens</name>
    <dbReference type="NCBI Taxonomy" id="114155"/>
    <lineage>
        <taxon>Eukaryota</taxon>
        <taxon>Fungi</taxon>
        <taxon>Dikarya</taxon>
        <taxon>Basidiomycota</taxon>
        <taxon>Agaricomycotina</taxon>
        <taxon>Agaricomycetes</taxon>
        <taxon>Polyporales</taxon>
        <taxon>Polyporaceae</taxon>
        <taxon>Dichomitus</taxon>
    </lineage>
</organism>
<proteinExistence type="predicted"/>
<sequence length="86" mass="9922">MRSLVEVSSNHEYLRERCQGGSGSVNFEVLFHCPEGALELSHCDYTTRHLRQIVGSDGTWYIDPHVCAPSYVREHTFRKNLCLRLL</sequence>
<dbReference type="AlphaFoldDB" id="A0A4Q9M598"/>
<protein>
    <submittedName>
        <fullName evidence="1">Uncharacterized protein</fullName>
    </submittedName>
</protein>
<reference evidence="1" key="1">
    <citation type="submission" date="2019-01" db="EMBL/GenBank/DDBJ databases">
        <title>Draft genome sequences of three monokaryotic isolates of the white-rot basidiomycete fungus Dichomitus squalens.</title>
        <authorList>
            <consortium name="DOE Joint Genome Institute"/>
            <person name="Lopez S.C."/>
            <person name="Andreopoulos B."/>
            <person name="Pangilinan J."/>
            <person name="Lipzen A."/>
            <person name="Riley R."/>
            <person name="Ahrendt S."/>
            <person name="Ng V."/>
            <person name="Barry K."/>
            <person name="Daum C."/>
            <person name="Grigoriev I.V."/>
            <person name="Hilden K.S."/>
            <person name="Makela M.R."/>
            <person name="de Vries R.P."/>
        </authorList>
    </citation>
    <scope>NUCLEOTIDE SEQUENCE [LARGE SCALE GENOMIC DNA]</scope>
    <source>
        <strain evidence="1">OM18370.1</strain>
    </source>
</reference>
<gene>
    <name evidence="1" type="ORF">BD311DRAFT_167420</name>
</gene>
<dbReference type="Proteomes" id="UP000292957">
    <property type="component" value="Unassembled WGS sequence"/>
</dbReference>